<dbReference type="EMBL" id="FUZF01000026">
    <property type="protein sequence ID" value="SKC08056.1"/>
    <property type="molecule type" value="Genomic_DNA"/>
</dbReference>
<sequence>MNSKYRTLYFLLGTLGVGLLLVFGMYIFSFSPNPQAVAKKELASAGHGHLESKIHNMSLKNFNPGVYNTLLIEINSGYDQKLFNADIQKMLKDRLDKNYQDLAYQKLNNLLAAASLDYGQINTIMQHLETTFGSNNKLAATKSKLKAIVYYSDTLPKKVNAFISAGFGGFQDDQYATLKKELTSVPSEIKQRQSVNASISQSTQKLNKHYANYQQWYSEVM</sequence>
<keyword evidence="3" id="KW-1185">Reference proteome</keyword>
<protein>
    <submittedName>
        <fullName evidence="2">Uncharacterized protein</fullName>
    </submittedName>
</protein>
<dbReference type="Proteomes" id="UP000190150">
    <property type="component" value="Unassembled WGS sequence"/>
</dbReference>
<gene>
    <name evidence="2" type="ORF">SAMN05660841_04089</name>
</gene>
<evidence type="ECO:0000256" key="1">
    <source>
        <dbReference type="SAM" id="Phobius"/>
    </source>
</evidence>
<evidence type="ECO:0000313" key="2">
    <source>
        <dbReference type="EMBL" id="SKC08056.1"/>
    </source>
</evidence>
<name>A0A1T5GI54_9SPHI</name>
<dbReference type="AlphaFoldDB" id="A0A1T5GI54"/>
<proteinExistence type="predicted"/>
<keyword evidence="1" id="KW-1133">Transmembrane helix</keyword>
<keyword evidence="1" id="KW-0812">Transmembrane</keyword>
<evidence type="ECO:0000313" key="3">
    <source>
        <dbReference type="Proteomes" id="UP000190150"/>
    </source>
</evidence>
<dbReference type="RefSeq" id="WP_079645728.1">
    <property type="nucleotide sequence ID" value="NZ_FUZF01000026.1"/>
</dbReference>
<dbReference type="OrthoDB" id="1355140at2"/>
<accession>A0A1T5GI54</accession>
<organism evidence="2 3">
    <name type="scientific">Sphingobacterium nematocida</name>
    <dbReference type="NCBI Taxonomy" id="1513896"/>
    <lineage>
        <taxon>Bacteria</taxon>
        <taxon>Pseudomonadati</taxon>
        <taxon>Bacteroidota</taxon>
        <taxon>Sphingobacteriia</taxon>
        <taxon>Sphingobacteriales</taxon>
        <taxon>Sphingobacteriaceae</taxon>
        <taxon>Sphingobacterium</taxon>
    </lineage>
</organism>
<reference evidence="3" key="1">
    <citation type="submission" date="2017-02" db="EMBL/GenBank/DDBJ databases">
        <authorList>
            <person name="Varghese N."/>
            <person name="Submissions S."/>
        </authorList>
    </citation>
    <scope>NUCLEOTIDE SEQUENCE [LARGE SCALE GENOMIC DNA]</scope>
    <source>
        <strain evidence="3">DSM 24091</strain>
    </source>
</reference>
<keyword evidence="1" id="KW-0472">Membrane</keyword>
<dbReference type="STRING" id="1513896.SAMN05660841_04089"/>
<feature type="transmembrane region" description="Helical" evidence="1">
    <location>
        <begin position="7"/>
        <end position="28"/>
    </location>
</feature>